<dbReference type="EC" id="1.97.1.4" evidence="1"/>
<accession>A0A1J0MH12</accession>
<dbReference type="Proteomes" id="UP000224041">
    <property type="component" value="Segment"/>
</dbReference>
<dbReference type="Pfam" id="PF13353">
    <property type="entry name" value="Fer4_12"/>
    <property type="match status" value="1"/>
</dbReference>
<protein>
    <submittedName>
        <fullName evidence="1">Ribonucleotide reductase of class III (Anaerobic) activating protein</fullName>
        <ecNumber evidence="1">1.97.1.4</ecNumber>
    </submittedName>
</protein>
<organism evidence="1 2">
    <name type="scientific">Klebsiella phage KPV15</name>
    <dbReference type="NCBI Taxonomy" id="1913572"/>
    <lineage>
        <taxon>Viruses</taxon>
        <taxon>Duplodnaviria</taxon>
        <taxon>Heunggongvirae</taxon>
        <taxon>Uroviricota</taxon>
        <taxon>Caudoviricetes</taxon>
        <taxon>Pantevenvirales</taxon>
        <taxon>Straboviridae</taxon>
        <taxon>Tevenvirinae</taxon>
        <taxon>Jiaodavirus</taxon>
        <taxon>Jiaodavirus kppv15</taxon>
    </lineage>
</organism>
<sequence length="56" mass="6723">MWTGYKFEDIKDLDLLQHIDVIIDGKYEKSLPTTKNWRGSDNQRLWVRNGSTWTHD</sequence>
<name>A0A1J0MH12_9CAUD</name>
<dbReference type="EMBL" id="KY000080">
    <property type="protein sequence ID" value="APD20451.1"/>
    <property type="molecule type" value="Genomic_DNA"/>
</dbReference>
<dbReference type="GeneID" id="65106844"/>
<dbReference type="GO" id="GO:0043365">
    <property type="term" value="F:[formate-C-acetyltransferase]-activating enzyme activity"/>
    <property type="evidence" value="ECO:0007669"/>
    <property type="project" value="UniProtKB-EC"/>
</dbReference>
<dbReference type="KEGG" id="vg:65106844"/>
<keyword evidence="1" id="KW-0560">Oxidoreductase</keyword>
<evidence type="ECO:0000313" key="2">
    <source>
        <dbReference type="Proteomes" id="UP000224041"/>
    </source>
</evidence>
<proteinExistence type="predicted"/>
<keyword evidence="2" id="KW-1185">Reference proteome</keyword>
<dbReference type="RefSeq" id="YP_010089376.1">
    <property type="nucleotide sequence ID" value="NC_055715.1"/>
</dbReference>
<reference evidence="1 2" key="1">
    <citation type="submission" date="2016-10" db="EMBL/GenBank/DDBJ databases">
        <title>Antibacterial composition for prophylaxis and treatment of hospital infections (variants), strains of bacteriophages, used for obtaining thereof.</title>
        <authorList>
            <person name="Aleshkin A.V."/>
            <person name="Volozhantsev N.V."/>
            <person name="Verevkin V.V."/>
            <person name="Krasilnikova V.M."/>
            <person name="Myakinina V.P."/>
            <person name="Popova A.V."/>
            <person name="Svetoch E.A."/>
        </authorList>
    </citation>
    <scope>NUCLEOTIDE SEQUENCE [LARGE SCALE GENOMIC DNA]</scope>
    <source>
        <strain evidence="1 2">KPV15</strain>
    </source>
</reference>
<evidence type="ECO:0000313" key="1">
    <source>
        <dbReference type="EMBL" id="APD20451.1"/>
    </source>
</evidence>